<dbReference type="RefSeq" id="WP_207770384.1">
    <property type="nucleotide sequence ID" value="NZ_FZMO01000246.1"/>
</dbReference>
<dbReference type="SMART" id="SM00740">
    <property type="entry name" value="PASTA"/>
    <property type="match status" value="1"/>
</dbReference>
<dbReference type="Proteomes" id="UP000234331">
    <property type="component" value="Unassembled WGS sequence"/>
</dbReference>
<dbReference type="CDD" id="cd06577">
    <property type="entry name" value="PASTA_pknB"/>
    <property type="match status" value="1"/>
</dbReference>
<dbReference type="Pfam" id="PF03793">
    <property type="entry name" value="PASTA"/>
    <property type="match status" value="1"/>
</dbReference>
<dbReference type="PROSITE" id="PS51178">
    <property type="entry name" value="PASTA"/>
    <property type="match status" value="1"/>
</dbReference>
<evidence type="ECO:0000256" key="1">
    <source>
        <dbReference type="SAM" id="MobiDB-lite"/>
    </source>
</evidence>
<proteinExistence type="predicted"/>
<dbReference type="EMBL" id="FZMO01000246">
    <property type="protein sequence ID" value="SNQ49307.1"/>
    <property type="molecule type" value="Genomic_DNA"/>
</dbReference>
<feature type="region of interest" description="Disordered" evidence="1">
    <location>
        <begin position="167"/>
        <end position="232"/>
    </location>
</feature>
<organism evidence="3 4">
    <name type="scientific">Frankia canadensis</name>
    <dbReference type="NCBI Taxonomy" id="1836972"/>
    <lineage>
        <taxon>Bacteria</taxon>
        <taxon>Bacillati</taxon>
        <taxon>Actinomycetota</taxon>
        <taxon>Actinomycetes</taxon>
        <taxon>Frankiales</taxon>
        <taxon>Frankiaceae</taxon>
        <taxon>Frankia</taxon>
    </lineage>
</organism>
<evidence type="ECO:0000313" key="4">
    <source>
        <dbReference type="Proteomes" id="UP000234331"/>
    </source>
</evidence>
<evidence type="ECO:0000313" key="3">
    <source>
        <dbReference type="EMBL" id="SNQ49307.1"/>
    </source>
</evidence>
<accession>A0A2I2KUF8</accession>
<dbReference type="AlphaFoldDB" id="A0A2I2KUF8"/>
<protein>
    <submittedName>
        <fullName evidence="3">PASTA domain containing protein</fullName>
    </submittedName>
</protein>
<evidence type="ECO:0000259" key="2">
    <source>
        <dbReference type="PROSITE" id="PS51178"/>
    </source>
</evidence>
<name>A0A2I2KUF8_9ACTN</name>
<feature type="domain" description="PASTA" evidence="2">
    <location>
        <begin position="127"/>
        <end position="197"/>
    </location>
</feature>
<dbReference type="Gene3D" id="3.30.10.20">
    <property type="match status" value="1"/>
</dbReference>
<sequence length="232" mass="24634">MRGSGDGSWQEARRAFERLEAARSRQDAEAALTALSDVGLLRRLLDQAELDAVRAARRGRRSWTEIAVRLGVTRQSAWERWRDLDELESGGKAAAASDAEAAASLEPAGLDLLPADIVGRAAKMLRRRSSVVVPDVVGMSWEAAVARLVEVGLVGVQPDAADLPPDIVPPRGVVTDQSPESGARVPAGSMVTLWLNRGGGSAGVREPRRPGPSPRSARAMRPEPAPTDEAVG</sequence>
<dbReference type="InterPro" id="IPR005543">
    <property type="entry name" value="PASTA_dom"/>
</dbReference>
<keyword evidence="4" id="KW-1185">Reference proteome</keyword>
<gene>
    <name evidence="3" type="ORF">FRACA_320006</name>
</gene>
<reference evidence="3 4" key="1">
    <citation type="submission" date="2017-06" db="EMBL/GenBank/DDBJ databases">
        <authorList>
            <person name="Kim H.J."/>
            <person name="Triplett B.A."/>
        </authorList>
    </citation>
    <scope>NUCLEOTIDE SEQUENCE [LARGE SCALE GENOMIC DNA]</scope>
    <source>
        <strain evidence="3">FRACA_ARgP5</strain>
    </source>
</reference>
<dbReference type="SUPFAM" id="SSF54184">
    <property type="entry name" value="Penicillin-binding protein 2x (pbp-2x), c-terminal domain"/>
    <property type="match status" value="1"/>
</dbReference>